<dbReference type="AlphaFoldDB" id="A0A2S8AAP4"/>
<dbReference type="InterPro" id="IPR036108">
    <property type="entry name" value="4pyrrol_syn_uPrphyn_synt_sf"/>
</dbReference>
<comment type="caution">
    <text evidence="2">The sequence shown here is derived from an EMBL/GenBank/DDBJ whole genome shotgun (WGS) entry which is preliminary data.</text>
</comment>
<proteinExistence type="predicted"/>
<dbReference type="GO" id="GO:0004852">
    <property type="term" value="F:uroporphyrinogen-III synthase activity"/>
    <property type="evidence" value="ECO:0007669"/>
    <property type="project" value="InterPro"/>
</dbReference>
<dbReference type="OrthoDB" id="1149788at2"/>
<keyword evidence="3" id="KW-1185">Reference proteome</keyword>
<organism evidence="2 3">
    <name type="scientific">Apibacter adventoris</name>
    <dbReference type="NCBI Taxonomy" id="1679466"/>
    <lineage>
        <taxon>Bacteria</taxon>
        <taxon>Pseudomonadati</taxon>
        <taxon>Bacteroidota</taxon>
        <taxon>Flavobacteriia</taxon>
        <taxon>Flavobacteriales</taxon>
        <taxon>Weeksellaceae</taxon>
        <taxon>Apibacter</taxon>
    </lineage>
</organism>
<reference evidence="2 3" key="1">
    <citation type="submission" date="2018-02" db="EMBL/GenBank/DDBJ databases">
        <title>Genome sequences of Apibacter spp., gut symbionts of Asian honey bees.</title>
        <authorList>
            <person name="Kwong W.K."/>
            <person name="Steele M.I."/>
            <person name="Moran N.A."/>
        </authorList>
    </citation>
    <scope>NUCLEOTIDE SEQUENCE [LARGE SCALE GENOMIC DNA]</scope>
    <source>
        <strain evidence="3">wkB301</strain>
    </source>
</reference>
<feature type="domain" description="Tetrapyrrole biosynthesis uroporphyrinogen III synthase" evidence="1">
    <location>
        <begin position="27"/>
        <end position="237"/>
    </location>
</feature>
<evidence type="ECO:0000313" key="2">
    <source>
        <dbReference type="EMBL" id="PQL91571.1"/>
    </source>
</evidence>
<dbReference type="Proteomes" id="UP000238042">
    <property type="component" value="Unassembled WGS sequence"/>
</dbReference>
<dbReference type="SUPFAM" id="SSF69618">
    <property type="entry name" value="HemD-like"/>
    <property type="match status" value="1"/>
</dbReference>
<dbReference type="CDD" id="cd06578">
    <property type="entry name" value="HemD"/>
    <property type="match status" value="1"/>
</dbReference>
<sequence>MKVKSILVSQPKPIGDSSPYFEIEKKHKINIDFYPFLQVKGADAKDVRLQKIDFSHFTAIIFTSRNAIDHFFRLAEEMRFSVPDSMKYVCQSEAIALYLQRYIVYRKRKIYFGEKEAEDMIPLFKKNLNEKYLLPTSDVLNQDIPDALNKAGITWTRAVLFSTVSCNVAAKIKDIHTYDVLVFFSPLGIKSLLDNYPGLKQENLIIGTFGHSTKQAAEDAGLKVEFFAPTKEKPSMTKALEDFLNDQ</sequence>
<dbReference type="EMBL" id="PSZM01000040">
    <property type="protein sequence ID" value="PQL91571.1"/>
    <property type="molecule type" value="Genomic_DNA"/>
</dbReference>
<dbReference type="RefSeq" id="WP_105193992.1">
    <property type="nucleotide sequence ID" value="NZ_PSZM01000040.1"/>
</dbReference>
<dbReference type="InterPro" id="IPR003754">
    <property type="entry name" value="4pyrrol_synth_uPrphyn_synth"/>
</dbReference>
<protein>
    <submittedName>
        <fullName evidence="2">Uroporphyrinogen-III synthase</fullName>
    </submittedName>
</protein>
<evidence type="ECO:0000313" key="3">
    <source>
        <dbReference type="Proteomes" id="UP000238042"/>
    </source>
</evidence>
<evidence type="ECO:0000259" key="1">
    <source>
        <dbReference type="Pfam" id="PF02602"/>
    </source>
</evidence>
<dbReference type="GO" id="GO:0033014">
    <property type="term" value="P:tetrapyrrole biosynthetic process"/>
    <property type="evidence" value="ECO:0007669"/>
    <property type="project" value="InterPro"/>
</dbReference>
<dbReference type="Gene3D" id="3.40.50.10090">
    <property type="match status" value="2"/>
</dbReference>
<accession>A0A2S8AAP4</accession>
<dbReference type="Pfam" id="PF02602">
    <property type="entry name" value="HEM4"/>
    <property type="match status" value="1"/>
</dbReference>
<name>A0A2S8AAP4_9FLAO</name>
<gene>
    <name evidence="2" type="ORF">C4S77_07100</name>
</gene>